<dbReference type="OrthoDB" id="5371740at2759"/>
<dbReference type="PRINTS" id="PR00080">
    <property type="entry name" value="SDRFAMILY"/>
</dbReference>
<dbReference type="PANTHER" id="PTHR44229">
    <property type="entry name" value="15-HYDROXYPROSTAGLANDIN DEHYDROGENASE [NAD(+)]"/>
    <property type="match status" value="1"/>
</dbReference>
<keyword evidence="2" id="KW-0521">NADP</keyword>
<accession>S7RSN2</accession>
<dbReference type="GO" id="GO:0016616">
    <property type="term" value="F:oxidoreductase activity, acting on the CH-OH group of donors, NAD or NADP as acceptor"/>
    <property type="evidence" value="ECO:0007669"/>
    <property type="project" value="TreeGrafter"/>
</dbReference>
<dbReference type="InterPro" id="IPR036291">
    <property type="entry name" value="NAD(P)-bd_dom_sf"/>
</dbReference>
<evidence type="ECO:0000256" key="2">
    <source>
        <dbReference type="ARBA" id="ARBA00022857"/>
    </source>
</evidence>
<dbReference type="GeneID" id="19307016"/>
<proteinExistence type="inferred from homology"/>
<dbReference type="InterPro" id="IPR020904">
    <property type="entry name" value="Sc_DH/Rdtase_CS"/>
</dbReference>
<dbReference type="PRINTS" id="PR00081">
    <property type="entry name" value="GDHRDH"/>
</dbReference>
<reference evidence="5 6" key="1">
    <citation type="journal article" date="2012" name="Science">
        <title>The Paleozoic origin of enzymatic lignin decomposition reconstructed from 31 fungal genomes.</title>
        <authorList>
            <person name="Floudas D."/>
            <person name="Binder M."/>
            <person name="Riley R."/>
            <person name="Barry K."/>
            <person name="Blanchette R.A."/>
            <person name="Henrissat B."/>
            <person name="Martinez A.T."/>
            <person name="Otillar R."/>
            <person name="Spatafora J.W."/>
            <person name="Yadav J.S."/>
            <person name="Aerts A."/>
            <person name="Benoit I."/>
            <person name="Boyd A."/>
            <person name="Carlson A."/>
            <person name="Copeland A."/>
            <person name="Coutinho P.M."/>
            <person name="de Vries R.P."/>
            <person name="Ferreira P."/>
            <person name="Findley K."/>
            <person name="Foster B."/>
            <person name="Gaskell J."/>
            <person name="Glotzer D."/>
            <person name="Gorecki P."/>
            <person name="Heitman J."/>
            <person name="Hesse C."/>
            <person name="Hori C."/>
            <person name="Igarashi K."/>
            <person name="Jurgens J.A."/>
            <person name="Kallen N."/>
            <person name="Kersten P."/>
            <person name="Kohler A."/>
            <person name="Kuees U."/>
            <person name="Kumar T.K.A."/>
            <person name="Kuo A."/>
            <person name="LaButti K."/>
            <person name="Larrondo L.F."/>
            <person name="Lindquist E."/>
            <person name="Ling A."/>
            <person name="Lombard V."/>
            <person name="Lucas S."/>
            <person name="Lundell T."/>
            <person name="Martin R."/>
            <person name="McLaughlin D.J."/>
            <person name="Morgenstern I."/>
            <person name="Morin E."/>
            <person name="Murat C."/>
            <person name="Nagy L.G."/>
            <person name="Nolan M."/>
            <person name="Ohm R.A."/>
            <person name="Patyshakuliyeva A."/>
            <person name="Rokas A."/>
            <person name="Ruiz-Duenas F.J."/>
            <person name="Sabat G."/>
            <person name="Salamov A."/>
            <person name="Samejima M."/>
            <person name="Schmutz J."/>
            <person name="Slot J.C."/>
            <person name="St John F."/>
            <person name="Stenlid J."/>
            <person name="Sun H."/>
            <person name="Sun S."/>
            <person name="Syed K."/>
            <person name="Tsang A."/>
            <person name="Wiebenga A."/>
            <person name="Young D."/>
            <person name="Pisabarro A."/>
            <person name="Eastwood D.C."/>
            <person name="Martin F."/>
            <person name="Cullen D."/>
            <person name="Grigoriev I.V."/>
            <person name="Hibbett D.S."/>
        </authorList>
    </citation>
    <scope>NUCLEOTIDE SEQUENCE [LARGE SCALE GENOMIC DNA]</scope>
    <source>
        <strain evidence="5 6">ATCC 11539</strain>
    </source>
</reference>
<dbReference type="AlphaFoldDB" id="S7RSN2"/>
<evidence type="ECO:0000313" key="6">
    <source>
        <dbReference type="Proteomes" id="UP000030669"/>
    </source>
</evidence>
<comment type="similarity">
    <text evidence="1 4">Belongs to the short-chain dehydrogenases/reductases (SDR) family.</text>
</comment>
<dbReference type="eggNOG" id="KOG4169">
    <property type="taxonomic scope" value="Eukaryota"/>
</dbReference>
<dbReference type="SUPFAM" id="SSF51735">
    <property type="entry name" value="NAD(P)-binding Rossmann-fold domains"/>
    <property type="match status" value="1"/>
</dbReference>
<dbReference type="PROSITE" id="PS00061">
    <property type="entry name" value="ADH_SHORT"/>
    <property type="match status" value="1"/>
</dbReference>
<evidence type="ECO:0000256" key="1">
    <source>
        <dbReference type="ARBA" id="ARBA00006484"/>
    </source>
</evidence>
<evidence type="ECO:0000256" key="4">
    <source>
        <dbReference type="RuleBase" id="RU000363"/>
    </source>
</evidence>
<dbReference type="OMA" id="AGAEHNN"/>
<evidence type="ECO:0000256" key="3">
    <source>
        <dbReference type="ARBA" id="ARBA00023002"/>
    </source>
</evidence>
<gene>
    <name evidence="5" type="ORF">GLOTRDRAFT_5495</name>
</gene>
<protein>
    <recommendedName>
        <fullName evidence="7">NAD P-binding protein</fullName>
    </recommendedName>
</protein>
<evidence type="ECO:0008006" key="7">
    <source>
        <dbReference type="Google" id="ProtNLM"/>
    </source>
</evidence>
<dbReference type="InterPro" id="IPR002347">
    <property type="entry name" value="SDR_fam"/>
</dbReference>
<keyword evidence="6" id="KW-1185">Reference proteome</keyword>
<feature type="non-terminal residue" evidence="5">
    <location>
        <position position="1"/>
    </location>
</feature>
<dbReference type="GO" id="GO:0005737">
    <property type="term" value="C:cytoplasm"/>
    <property type="evidence" value="ECO:0007669"/>
    <property type="project" value="TreeGrafter"/>
</dbReference>
<name>S7RSN2_GLOTA</name>
<keyword evidence="3" id="KW-0560">Oxidoreductase</keyword>
<evidence type="ECO:0000313" key="5">
    <source>
        <dbReference type="EMBL" id="EPQ57680.1"/>
    </source>
</evidence>
<dbReference type="Proteomes" id="UP000030669">
    <property type="component" value="Unassembled WGS sequence"/>
</dbReference>
<dbReference type="PANTHER" id="PTHR44229:SF4">
    <property type="entry name" value="15-HYDROXYPROSTAGLANDIN DEHYDROGENASE [NAD(+)]"/>
    <property type="match status" value="1"/>
</dbReference>
<dbReference type="STRING" id="670483.S7RSN2"/>
<feature type="non-terminal residue" evidence="5">
    <location>
        <position position="262"/>
    </location>
</feature>
<sequence>LRSIGGASGIGLYIVEMLLSKDATVTILDINPTMATEALKSLRSSYPDSRVSFKQCDVSKYESQAAAFKSAFAEQGRIDIVVANAGLSAEQREPFLAAREDPDAPPPLTTLNVNLYGVIYTTHLAIHYIRKGGRGGSILCTASNAGIYPFSVGPIYAASKHGVVGLVRSLGPSLEKEGIAINAIAPSVIKSNIADEALFKDMLETPPAVLKEAVHELVTNRKLSGRIAEMGPEGEHGILFREPPDFVNDSTRHNMLNFIKLG</sequence>
<dbReference type="RefSeq" id="XP_007863846.1">
    <property type="nucleotide sequence ID" value="XM_007865655.1"/>
</dbReference>
<dbReference type="KEGG" id="gtr:GLOTRDRAFT_5495"/>
<dbReference type="Pfam" id="PF00106">
    <property type="entry name" value="adh_short"/>
    <property type="match status" value="1"/>
</dbReference>
<dbReference type="HOGENOM" id="CLU_010194_13_0_1"/>
<dbReference type="EMBL" id="KB469299">
    <property type="protein sequence ID" value="EPQ57680.1"/>
    <property type="molecule type" value="Genomic_DNA"/>
</dbReference>
<dbReference type="Gene3D" id="3.40.50.720">
    <property type="entry name" value="NAD(P)-binding Rossmann-like Domain"/>
    <property type="match status" value="1"/>
</dbReference>
<organism evidence="5 6">
    <name type="scientific">Gloeophyllum trabeum (strain ATCC 11539 / FP-39264 / Madison 617)</name>
    <name type="common">Brown rot fungus</name>
    <dbReference type="NCBI Taxonomy" id="670483"/>
    <lineage>
        <taxon>Eukaryota</taxon>
        <taxon>Fungi</taxon>
        <taxon>Dikarya</taxon>
        <taxon>Basidiomycota</taxon>
        <taxon>Agaricomycotina</taxon>
        <taxon>Agaricomycetes</taxon>
        <taxon>Gloeophyllales</taxon>
        <taxon>Gloeophyllaceae</taxon>
        <taxon>Gloeophyllum</taxon>
    </lineage>
</organism>